<organism evidence="9 10">
    <name type="scientific">Candidatus Fimicola merdigallinarum</name>
    <dbReference type="NCBI Taxonomy" id="2840819"/>
    <lineage>
        <taxon>Bacteria</taxon>
        <taxon>Bacillati</taxon>
        <taxon>Bacillota</taxon>
        <taxon>Clostridia</taxon>
        <taxon>Lachnospirales</taxon>
        <taxon>Lachnospiraceae</taxon>
        <taxon>Lachnospiraceae incertae sedis</taxon>
        <taxon>Candidatus Fimicola</taxon>
    </lineage>
</organism>
<reference evidence="9" key="2">
    <citation type="journal article" date="2021" name="PeerJ">
        <title>Extensive microbial diversity within the chicken gut microbiome revealed by metagenomics and culture.</title>
        <authorList>
            <person name="Gilroy R."/>
            <person name="Ravi A."/>
            <person name="Getino M."/>
            <person name="Pursley I."/>
            <person name="Horton D.L."/>
            <person name="Alikhan N.F."/>
            <person name="Baker D."/>
            <person name="Gharbi K."/>
            <person name="Hall N."/>
            <person name="Watson M."/>
            <person name="Adriaenssens E.M."/>
            <person name="Foster-Nyarko E."/>
            <person name="Jarju S."/>
            <person name="Secka A."/>
            <person name="Antonio M."/>
            <person name="Oren A."/>
            <person name="Chaudhuri R.R."/>
            <person name="La Ragione R."/>
            <person name="Hildebrand F."/>
            <person name="Pallen M.J."/>
        </authorList>
    </citation>
    <scope>NUCLEOTIDE SEQUENCE</scope>
    <source>
        <strain evidence="9">F6-4510</strain>
    </source>
</reference>
<evidence type="ECO:0000256" key="2">
    <source>
        <dbReference type="ARBA" id="ARBA00019841"/>
    </source>
</evidence>
<evidence type="ECO:0000313" key="10">
    <source>
        <dbReference type="Proteomes" id="UP000823611"/>
    </source>
</evidence>
<protein>
    <recommendedName>
        <fullName evidence="2">Single-stranded-DNA-specific exonuclease RecJ</fullName>
    </recommendedName>
</protein>
<dbReference type="PANTHER" id="PTHR30255">
    <property type="entry name" value="SINGLE-STRANDED-DNA-SPECIFIC EXONUCLEASE RECJ"/>
    <property type="match status" value="1"/>
</dbReference>
<comment type="caution">
    <text evidence="9">The sequence shown here is derived from an EMBL/GenBank/DDBJ whole genome shotgun (WGS) entry which is preliminary data.</text>
</comment>
<dbReference type="Pfam" id="PF01368">
    <property type="entry name" value="DHH"/>
    <property type="match status" value="1"/>
</dbReference>
<dbReference type="InterPro" id="IPR004610">
    <property type="entry name" value="RecJ"/>
</dbReference>
<dbReference type="InterPro" id="IPR051673">
    <property type="entry name" value="SSDNA_exonuclease_RecJ"/>
</dbReference>
<comment type="similarity">
    <text evidence="1">Belongs to the RecJ family.</text>
</comment>
<dbReference type="GO" id="GO:0008409">
    <property type="term" value="F:5'-3' exonuclease activity"/>
    <property type="evidence" value="ECO:0007669"/>
    <property type="project" value="InterPro"/>
</dbReference>
<dbReference type="InterPro" id="IPR038763">
    <property type="entry name" value="DHH_sf"/>
</dbReference>
<feature type="domain" description="DDH" evidence="6">
    <location>
        <begin position="78"/>
        <end position="215"/>
    </location>
</feature>
<dbReference type="InterPro" id="IPR041122">
    <property type="entry name" value="RecJ_OB"/>
</dbReference>
<dbReference type="Proteomes" id="UP000823611">
    <property type="component" value="Unassembled WGS sequence"/>
</dbReference>
<dbReference type="PANTHER" id="PTHR30255:SF2">
    <property type="entry name" value="SINGLE-STRANDED-DNA-SPECIFIC EXONUCLEASE RECJ"/>
    <property type="match status" value="1"/>
</dbReference>
<dbReference type="GO" id="GO:0006281">
    <property type="term" value="P:DNA repair"/>
    <property type="evidence" value="ECO:0007669"/>
    <property type="project" value="InterPro"/>
</dbReference>
<reference evidence="9" key="1">
    <citation type="submission" date="2020-10" db="EMBL/GenBank/DDBJ databases">
        <authorList>
            <person name="Gilroy R."/>
        </authorList>
    </citation>
    <scope>NUCLEOTIDE SEQUENCE</scope>
    <source>
        <strain evidence="9">F6-4510</strain>
    </source>
</reference>
<evidence type="ECO:0000256" key="3">
    <source>
        <dbReference type="ARBA" id="ARBA00022722"/>
    </source>
</evidence>
<dbReference type="GO" id="GO:0003676">
    <property type="term" value="F:nucleic acid binding"/>
    <property type="evidence" value="ECO:0007669"/>
    <property type="project" value="InterPro"/>
</dbReference>
<dbReference type="AlphaFoldDB" id="A0A9D9H3M3"/>
<accession>A0A9D9H3M3</accession>
<dbReference type="NCBIfam" id="TIGR00644">
    <property type="entry name" value="recJ"/>
    <property type="match status" value="1"/>
</dbReference>
<dbReference type="InterPro" id="IPR001667">
    <property type="entry name" value="DDH_dom"/>
</dbReference>
<evidence type="ECO:0000259" key="8">
    <source>
        <dbReference type="Pfam" id="PF17768"/>
    </source>
</evidence>
<keyword evidence="4" id="KW-0378">Hydrolase</keyword>
<dbReference type="GO" id="GO:0006310">
    <property type="term" value="P:DNA recombination"/>
    <property type="evidence" value="ECO:0007669"/>
    <property type="project" value="InterPro"/>
</dbReference>
<dbReference type="InterPro" id="IPR003156">
    <property type="entry name" value="DHHA1_dom"/>
</dbReference>
<evidence type="ECO:0000256" key="1">
    <source>
        <dbReference type="ARBA" id="ARBA00005915"/>
    </source>
</evidence>
<feature type="domain" description="RecJ OB" evidence="8">
    <location>
        <begin position="460"/>
        <end position="584"/>
    </location>
</feature>
<keyword evidence="3" id="KW-0540">Nuclease</keyword>
<name>A0A9D9H3M3_9FIRM</name>
<sequence>MKRWLLKRNKVDAFKMGQALNVSDITACVMANRGIGNYDDAMSFIHCDIDRLFDISIMKGVKEGCEIIIDKIKNNKLIAVYGDYDVDGVMSTVILYSAIKECGGNVMYYVPDRQKEGYGLNVSAVDKLYEKGVDTIFTCDNGIASFEEINRAKELGMTVIVLDHHEPAFDEDRKDIIPKADVVIDPKQKDCPYKFKKMCAGGLAYRFSMYLFKQMGTETKRHNDYIAFSGIATICDIVDLLSENRIIAKRGIEALNRSNNKGLRALIHICDLEDKIINEYHIGFILGPCINATGRLETAKLSVELFIEDDIEKAYELAKTLFELNGERKELTINASNEAIEYIENSDLKDDDVLIVYNEDIHESVAGIVAGRIKERFYKPVIVITNTEEEGIAKGSGRSIESYNIFEELLKCKELFTKFGGHSMAAGLSLKKENIPILRKMLNENSKLTKEDLTPVIKIEKQLEIQDISMYLADELNILAPFGKDNPSPIFGSKKVLVERIYLLGKNKNIMKFIFKTGFEGTRFTGISFDCYDDFVKQTIDLYGKEMCDRILDGNRADIYLDILYSIGINEYNGEKSVQINIKDLRYSI</sequence>
<gene>
    <name evidence="9" type="primary">recJ</name>
    <name evidence="9" type="ORF">IAC55_01755</name>
</gene>
<dbReference type="SUPFAM" id="SSF64182">
    <property type="entry name" value="DHH phosphoesterases"/>
    <property type="match status" value="1"/>
</dbReference>
<dbReference type="Gene3D" id="3.10.310.30">
    <property type="match status" value="1"/>
</dbReference>
<evidence type="ECO:0000259" key="6">
    <source>
        <dbReference type="Pfam" id="PF01368"/>
    </source>
</evidence>
<proteinExistence type="inferred from homology"/>
<dbReference type="Pfam" id="PF17768">
    <property type="entry name" value="RecJ_OB"/>
    <property type="match status" value="1"/>
</dbReference>
<evidence type="ECO:0000256" key="5">
    <source>
        <dbReference type="ARBA" id="ARBA00022839"/>
    </source>
</evidence>
<dbReference type="EMBL" id="JADIMX010000034">
    <property type="protein sequence ID" value="MBO8434032.1"/>
    <property type="molecule type" value="Genomic_DNA"/>
</dbReference>
<evidence type="ECO:0000259" key="7">
    <source>
        <dbReference type="Pfam" id="PF02272"/>
    </source>
</evidence>
<evidence type="ECO:0000256" key="4">
    <source>
        <dbReference type="ARBA" id="ARBA00022801"/>
    </source>
</evidence>
<feature type="domain" description="DHHA1" evidence="7">
    <location>
        <begin position="352"/>
        <end position="444"/>
    </location>
</feature>
<evidence type="ECO:0000313" key="9">
    <source>
        <dbReference type="EMBL" id="MBO8434032.1"/>
    </source>
</evidence>
<dbReference type="Gene3D" id="3.90.1640.30">
    <property type="match status" value="1"/>
</dbReference>
<keyword evidence="5 9" id="KW-0269">Exonuclease</keyword>
<dbReference type="Pfam" id="PF02272">
    <property type="entry name" value="DHHA1"/>
    <property type="match status" value="1"/>
</dbReference>